<dbReference type="InterPro" id="IPR019560">
    <property type="entry name" value="Mitochondrial_18_kDa_protein"/>
</dbReference>
<evidence type="ECO:0000313" key="5">
    <source>
        <dbReference type="Proteomes" id="UP000799049"/>
    </source>
</evidence>
<accession>A0A8K0AHR9</accession>
<comment type="caution">
    <text evidence="4">The sequence shown here is derived from an EMBL/GenBank/DDBJ whole genome shotgun (WGS) entry which is preliminary data.</text>
</comment>
<proteinExistence type="inferred from homology"/>
<reference evidence="4" key="1">
    <citation type="submission" date="2019-09" db="EMBL/GenBank/DDBJ databases">
        <title>The Mitochondrial Proteome of the Jakobid, Andalucia godoyi, a Protist With the Most Gene-Rich and Bacteria-Like Mitochondrial Genome.</title>
        <authorList>
            <person name="Gray M.W."/>
            <person name="Burger G."/>
            <person name="Derelle R."/>
            <person name="Klimes V."/>
            <person name="Leger M."/>
            <person name="Sarrasin M."/>
            <person name="Vlcek C."/>
            <person name="Roger A.J."/>
            <person name="Elias M."/>
            <person name="Lang B.F."/>
        </authorList>
    </citation>
    <scope>NUCLEOTIDE SEQUENCE</scope>
    <source>
        <strain evidence="4">And28</strain>
    </source>
</reference>
<organism evidence="4 5">
    <name type="scientific">Andalucia godoyi</name>
    <name type="common">Flagellate</name>
    <dbReference type="NCBI Taxonomy" id="505711"/>
    <lineage>
        <taxon>Eukaryota</taxon>
        <taxon>Discoba</taxon>
        <taxon>Jakobida</taxon>
        <taxon>Andalucina</taxon>
        <taxon>Andaluciidae</taxon>
        <taxon>Andalucia</taxon>
    </lineage>
</organism>
<evidence type="ECO:0000256" key="1">
    <source>
        <dbReference type="ARBA" id="ARBA00009224"/>
    </source>
</evidence>
<dbReference type="Pfam" id="PF10558">
    <property type="entry name" value="MTP18"/>
    <property type="match status" value="1"/>
</dbReference>
<dbReference type="PANTHER" id="PTHR11001:SF2">
    <property type="entry name" value="MITOCHONDRIAL FISSION PROCESS PROTEIN 1"/>
    <property type="match status" value="1"/>
</dbReference>
<protein>
    <recommendedName>
        <fullName evidence="2">Mitochondrial fission process protein 1</fullName>
    </recommendedName>
    <alternativeName>
        <fullName evidence="3">Mitochondrial 18 kDa protein</fullName>
    </alternativeName>
</protein>
<dbReference type="OrthoDB" id="424969at2759"/>
<dbReference type="EMBL" id="VRVR01000029">
    <property type="protein sequence ID" value="KAF0852561.1"/>
    <property type="molecule type" value="Genomic_DNA"/>
</dbReference>
<comment type="similarity">
    <text evidence="1">Belongs to the MTFP1 family.</text>
</comment>
<evidence type="ECO:0000256" key="2">
    <source>
        <dbReference type="ARBA" id="ARBA00017835"/>
    </source>
</evidence>
<keyword evidence="5" id="KW-1185">Reference proteome</keyword>
<evidence type="ECO:0000313" key="4">
    <source>
        <dbReference type="EMBL" id="KAF0852561.1"/>
    </source>
</evidence>
<dbReference type="Proteomes" id="UP000799049">
    <property type="component" value="Unassembled WGS sequence"/>
</dbReference>
<gene>
    <name evidence="4" type="ORF">ANDGO_04047</name>
</gene>
<dbReference type="PANTHER" id="PTHR11001">
    <property type="entry name" value="MITOCHONDRIAL FISSION PROCESS PROTEIN 1"/>
    <property type="match status" value="1"/>
</dbReference>
<sequence>MSNDSSVSRIENTKGQIPLSNVFRISNFFRDPGFSSSSHPSTPIPLASSALPLHRPPVCSFVSSIAESHREVDLFRETPLRHAGYADEVGEAFRSIVPKSVVYASYGISVLYTIGDVIDKANKESRKIVRASRLSTLRDGSILAEGGISGVDTDLELELDREPEPEPELGMDRNSEDAERSVRVLQRVVDTLVWQCAASFVIPPLCVNRIAALTRWFVHSVPFAVCAKPGVRRWAPVAAGLSIIPALPVFVDPLVDQAMDKWVRPFFNVDNPESGSQE</sequence>
<dbReference type="AlphaFoldDB" id="A0A8K0AHR9"/>
<name>A0A8K0AHR9_ANDGO</name>
<dbReference type="GO" id="GO:0000266">
    <property type="term" value="P:mitochondrial fission"/>
    <property type="evidence" value="ECO:0007669"/>
    <property type="project" value="TreeGrafter"/>
</dbReference>
<dbReference type="GO" id="GO:0005739">
    <property type="term" value="C:mitochondrion"/>
    <property type="evidence" value="ECO:0007669"/>
    <property type="project" value="TreeGrafter"/>
</dbReference>
<evidence type="ECO:0000256" key="3">
    <source>
        <dbReference type="ARBA" id="ARBA00029631"/>
    </source>
</evidence>